<comment type="caution">
    <text evidence="2">The sequence shown here is derived from an EMBL/GenBank/DDBJ whole genome shotgun (WGS) entry which is preliminary data.</text>
</comment>
<keyword evidence="3" id="KW-1185">Reference proteome</keyword>
<feature type="non-terminal residue" evidence="2">
    <location>
        <position position="122"/>
    </location>
</feature>
<dbReference type="PANTHER" id="PTHR46791">
    <property type="entry name" value="EXPRESSED PROTEIN"/>
    <property type="match status" value="1"/>
</dbReference>
<evidence type="ECO:0000259" key="1">
    <source>
        <dbReference type="Pfam" id="PF24764"/>
    </source>
</evidence>
<evidence type="ECO:0000313" key="3">
    <source>
        <dbReference type="Proteomes" id="UP001152795"/>
    </source>
</evidence>
<organism evidence="2 3">
    <name type="scientific">Paramuricea clavata</name>
    <name type="common">Red gorgonian</name>
    <name type="synonym">Violescent sea-whip</name>
    <dbReference type="NCBI Taxonomy" id="317549"/>
    <lineage>
        <taxon>Eukaryota</taxon>
        <taxon>Metazoa</taxon>
        <taxon>Cnidaria</taxon>
        <taxon>Anthozoa</taxon>
        <taxon>Octocorallia</taxon>
        <taxon>Malacalcyonacea</taxon>
        <taxon>Plexauridae</taxon>
        <taxon>Paramuricea</taxon>
    </lineage>
</organism>
<gene>
    <name evidence="2" type="ORF">PACLA_8A063811</name>
</gene>
<accession>A0A7D9IMG2</accession>
<evidence type="ECO:0000313" key="2">
    <source>
        <dbReference type="EMBL" id="CAB4008944.1"/>
    </source>
</evidence>
<dbReference type="EMBL" id="CACRXK020006279">
    <property type="protein sequence ID" value="CAB4008944.1"/>
    <property type="molecule type" value="Genomic_DNA"/>
</dbReference>
<proteinExistence type="predicted"/>
<sequence>MARVDPHNTELRWSIVISRRQYQVPWPNSLWHLDDYHSLIRWKMVIHGCMDGYSRRFSMFGSENNVIVEAVHLPHDNLLASFILETIDPSQQSHEMGVDIYTEALELMIQKLKNLKNKTTHT</sequence>
<dbReference type="AlphaFoldDB" id="A0A7D9IMG2"/>
<protein>
    <recommendedName>
        <fullName evidence="1">Integrase core domain-containing protein</fullName>
    </recommendedName>
</protein>
<dbReference type="Proteomes" id="UP001152795">
    <property type="component" value="Unassembled WGS sequence"/>
</dbReference>
<dbReference type="InterPro" id="IPR058913">
    <property type="entry name" value="Integrase_dom_put"/>
</dbReference>
<dbReference type="OrthoDB" id="6144498at2759"/>
<name>A0A7D9IMG2_PARCT</name>
<reference evidence="2" key="1">
    <citation type="submission" date="2020-04" db="EMBL/GenBank/DDBJ databases">
        <authorList>
            <person name="Alioto T."/>
            <person name="Alioto T."/>
            <person name="Gomez Garrido J."/>
        </authorList>
    </citation>
    <scope>NUCLEOTIDE SEQUENCE</scope>
    <source>
        <strain evidence="2">A484AB</strain>
    </source>
</reference>
<dbReference type="PANTHER" id="PTHR46791:SF5">
    <property type="entry name" value="CLR5 DOMAIN-CONTAINING PROTEIN-RELATED"/>
    <property type="match status" value="1"/>
</dbReference>
<dbReference type="Pfam" id="PF24764">
    <property type="entry name" value="rva_4"/>
    <property type="match status" value="1"/>
</dbReference>
<feature type="domain" description="Integrase core" evidence="1">
    <location>
        <begin position="22"/>
        <end position="68"/>
    </location>
</feature>